<accession>A0AA39XHH8</accession>
<feature type="region of interest" description="Disordered" evidence="1">
    <location>
        <begin position="253"/>
        <end position="276"/>
    </location>
</feature>
<dbReference type="InterPro" id="IPR019448">
    <property type="entry name" value="NT-C2"/>
</dbReference>
<dbReference type="AlphaFoldDB" id="A0AA39XHH8"/>
<evidence type="ECO:0000313" key="4">
    <source>
        <dbReference type="Proteomes" id="UP001175000"/>
    </source>
</evidence>
<protein>
    <submittedName>
        <fullName evidence="3">N-terminal C2 in EEIG1 and EHBP1 proteins-domain-containing protein</fullName>
    </submittedName>
</protein>
<evidence type="ECO:0000313" key="3">
    <source>
        <dbReference type="EMBL" id="KAK0633195.1"/>
    </source>
</evidence>
<feature type="compositionally biased region" description="Polar residues" evidence="1">
    <location>
        <begin position="347"/>
        <end position="358"/>
    </location>
</feature>
<dbReference type="PANTHER" id="PTHR21456:SF1">
    <property type="entry name" value="C2 NT-TYPE DOMAIN-CONTAINING PROTEIN"/>
    <property type="match status" value="1"/>
</dbReference>
<name>A0AA39XHH8_9PEZI</name>
<dbReference type="InterPro" id="IPR039931">
    <property type="entry name" value="EEIG1/2-like"/>
</dbReference>
<comment type="caution">
    <text evidence="3">The sequence shown here is derived from an EMBL/GenBank/DDBJ whole genome shotgun (WGS) entry which is preliminary data.</text>
</comment>
<dbReference type="PANTHER" id="PTHR21456">
    <property type="entry name" value="FAMILY WITH SEQUENCE SIMILARITY 102"/>
    <property type="match status" value="1"/>
</dbReference>
<feature type="compositionally biased region" description="Polar residues" evidence="1">
    <location>
        <begin position="135"/>
        <end position="145"/>
    </location>
</feature>
<gene>
    <name evidence="3" type="ORF">B0T14DRAFT_56934</name>
</gene>
<dbReference type="Pfam" id="PF10358">
    <property type="entry name" value="NT-C2"/>
    <property type="match status" value="1"/>
</dbReference>
<feature type="region of interest" description="Disordered" evidence="1">
    <location>
        <begin position="128"/>
        <end position="192"/>
    </location>
</feature>
<feature type="compositionally biased region" description="Low complexity" evidence="1">
    <location>
        <begin position="456"/>
        <end position="471"/>
    </location>
</feature>
<feature type="compositionally biased region" description="Basic and acidic residues" evidence="1">
    <location>
        <begin position="442"/>
        <end position="455"/>
    </location>
</feature>
<dbReference type="Proteomes" id="UP001175000">
    <property type="component" value="Unassembled WGS sequence"/>
</dbReference>
<reference evidence="3" key="1">
    <citation type="submission" date="2023-06" db="EMBL/GenBank/DDBJ databases">
        <title>Genome-scale phylogeny and comparative genomics of the fungal order Sordariales.</title>
        <authorList>
            <consortium name="Lawrence Berkeley National Laboratory"/>
            <person name="Hensen N."/>
            <person name="Bonometti L."/>
            <person name="Westerberg I."/>
            <person name="Brannstrom I.O."/>
            <person name="Guillou S."/>
            <person name="Cros-Aarteil S."/>
            <person name="Calhoun S."/>
            <person name="Haridas S."/>
            <person name="Kuo A."/>
            <person name="Mondo S."/>
            <person name="Pangilinan J."/>
            <person name="Riley R."/>
            <person name="Labutti K."/>
            <person name="Andreopoulos B."/>
            <person name="Lipzen A."/>
            <person name="Chen C."/>
            <person name="Yanf M."/>
            <person name="Daum C."/>
            <person name="Ng V."/>
            <person name="Clum A."/>
            <person name="Steindorff A."/>
            <person name="Ohm R."/>
            <person name="Martin F."/>
            <person name="Silar P."/>
            <person name="Natvig D."/>
            <person name="Lalanne C."/>
            <person name="Gautier V."/>
            <person name="Ament-Velasquez S.L."/>
            <person name="Kruys A."/>
            <person name="Hutchinson M.I."/>
            <person name="Powell A.J."/>
            <person name="Barry K."/>
            <person name="Miller A.N."/>
            <person name="Grigoriev I.V."/>
            <person name="Debuchy R."/>
            <person name="Gladieux P."/>
            <person name="Thoren M.H."/>
            <person name="Johannesson H."/>
        </authorList>
    </citation>
    <scope>NUCLEOTIDE SEQUENCE</scope>
    <source>
        <strain evidence="3">CBS 606.72</strain>
    </source>
</reference>
<evidence type="ECO:0000259" key="2">
    <source>
        <dbReference type="PROSITE" id="PS51840"/>
    </source>
</evidence>
<feature type="domain" description="C2 NT-type" evidence="2">
    <location>
        <begin position="5"/>
        <end position="162"/>
    </location>
</feature>
<feature type="compositionally biased region" description="Low complexity" evidence="1">
    <location>
        <begin position="317"/>
        <end position="326"/>
    </location>
</feature>
<sequence length="503" mass="55305">MQFLPLVSKVRKPKFDLHLKIYDLNNVPLVSGVSLIKWHLPHSIHKEHRGRTHKCPIANHRVEYNYGKVIPLRIAIDKTANLSECWIEFEVLQEFNAAGNSSSIVREEKVSLGIVRINLSEYVEESEAILRDDGSTATRRTSLTMPGSADKSGHHRKRSSMSGMSGLTVGEPDASPRSSHPPSELEEERPISDVQDGVVRRYLMQDSKINSTLKISVLMIQIDGERNFVAPPLKTAPVFGGIAGFVANESLEPPDVGTDAPGRVPSLSNKSRDTSEVQDMYRRALAASWASQPDELPADQCIEDIFAGGDGFRSPASTSHTSSNSHSHSRHHTISPGQGRPNGGMGNSPQSTGSSGNNIRREDSGETSADDENGDMMGTLRPRDMARLRHRLRGDSAASDRSNDTLLGDRDYHHRDRGIGGGHSSSHQDLTRLTPHVHYAGHRRDGSRDTRDGLRSRSGSATSLATTLGSSERGRDGFKRAREIDEFEVREDMVAWAIQGVRP</sequence>
<feature type="region of interest" description="Disordered" evidence="1">
    <location>
        <begin position="307"/>
        <end position="478"/>
    </location>
</feature>
<feature type="compositionally biased region" description="Basic and acidic residues" evidence="1">
    <location>
        <begin position="401"/>
        <end position="418"/>
    </location>
</feature>
<evidence type="ECO:0000256" key="1">
    <source>
        <dbReference type="SAM" id="MobiDB-lite"/>
    </source>
</evidence>
<dbReference type="EMBL" id="JAULSU010000001">
    <property type="protein sequence ID" value="KAK0633195.1"/>
    <property type="molecule type" value="Genomic_DNA"/>
</dbReference>
<dbReference type="PROSITE" id="PS51840">
    <property type="entry name" value="C2_NT"/>
    <property type="match status" value="1"/>
</dbReference>
<organism evidence="3 4">
    <name type="scientific">Immersiella caudata</name>
    <dbReference type="NCBI Taxonomy" id="314043"/>
    <lineage>
        <taxon>Eukaryota</taxon>
        <taxon>Fungi</taxon>
        <taxon>Dikarya</taxon>
        <taxon>Ascomycota</taxon>
        <taxon>Pezizomycotina</taxon>
        <taxon>Sordariomycetes</taxon>
        <taxon>Sordariomycetidae</taxon>
        <taxon>Sordariales</taxon>
        <taxon>Lasiosphaeriaceae</taxon>
        <taxon>Immersiella</taxon>
    </lineage>
</organism>
<keyword evidence="4" id="KW-1185">Reference proteome</keyword>
<proteinExistence type="predicted"/>